<sequence length="483" mass="55831">MLSESQFDILDSLDLYSNNNEKPFGHCPGCKKTCYALAWCDACDRKALATWNDGIRIVKKVDGTWIKTRSEPCAILLKEIKESGNIDQDYINENNDIWFKTRSKPYVVSLKEIKESENIDQDYINKVLSFICNLKAEFDFYNIDENYPNFGTCPRCENEFNAPAWCDTCDRKELNDKFNTWTTGNDNINLLIRESQSSAPDYYNYLEFIHYDRFKDIEKIAEGGFGVVFKATWLDGIRIAKKQDDGIWIKTRSEPCTVALKEINRSEHVDQEYLNEVQYRVSQELFVQGKDRLKWQKKLQYLYFICNGIRGIHQLNYVHGDIHCGNILLKYTSDICITDLGLSRPANSKEASQNKSSDDPPAGNIPYLAPELLKKYPKSKASDIYAIGILMTEFASHDRAFENYNSTDLKIDIYRGERPKFPPETPNCYVELMKECLDDDPNKRPTAEKLVKSISGWLKSDWKSKSNPFNIADKQWSRNVSKG</sequence>
<dbReference type="AlphaFoldDB" id="A0A9N8Z4N4"/>
<dbReference type="PANTHER" id="PTHR44329">
    <property type="entry name" value="SERINE/THREONINE-PROTEIN KINASE TNNI3K-RELATED"/>
    <property type="match status" value="1"/>
</dbReference>
<evidence type="ECO:0000313" key="7">
    <source>
        <dbReference type="Proteomes" id="UP000789375"/>
    </source>
</evidence>
<comment type="caution">
    <text evidence="6">The sequence shown here is derived from an EMBL/GenBank/DDBJ whole genome shotgun (WGS) entry which is preliminary data.</text>
</comment>
<evidence type="ECO:0000256" key="1">
    <source>
        <dbReference type="ARBA" id="ARBA00022679"/>
    </source>
</evidence>
<dbReference type="InterPro" id="IPR001245">
    <property type="entry name" value="Ser-Thr/Tyr_kinase_cat_dom"/>
</dbReference>
<organism evidence="6 7">
    <name type="scientific">Funneliformis mosseae</name>
    <name type="common">Endomycorrhizal fungus</name>
    <name type="synonym">Glomus mosseae</name>
    <dbReference type="NCBI Taxonomy" id="27381"/>
    <lineage>
        <taxon>Eukaryota</taxon>
        <taxon>Fungi</taxon>
        <taxon>Fungi incertae sedis</taxon>
        <taxon>Mucoromycota</taxon>
        <taxon>Glomeromycotina</taxon>
        <taxon>Glomeromycetes</taxon>
        <taxon>Glomerales</taxon>
        <taxon>Glomeraceae</taxon>
        <taxon>Funneliformis</taxon>
    </lineage>
</organism>
<name>A0A9N8Z4N4_FUNMO</name>
<dbReference type="GO" id="GO:0004674">
    <property type="term" value="F:protein serine/threonine kinase activity"/>
    <property type="evidence" value="ECO:0007669"/>
    <property type="project" value="TreeGrafter"/>
</dbReference>
<keyword evidence="3" id="KW-0418">Kinase</keyword>
<keyword evidence="7" id="KW-1185">Reference proteome</keyword>
<evidence type="ECO:0000256" key="2">
    <source>
        <dbReference type="ARBA" id="ARBA00022741"/>
    </source>
</evidence>
<keyword evidence="2" id="KW-0547">Nucleotide-binding</keyword>
<keyword evidence="1" id="KW-0808">Transferase</keyword>
<feature type="domain" description="Protein kinase" evidence="5">
    <location>
        <begin position="214"/>
        <end position="458"/>
    </location>
</feature>
<dbReference type="Gene3D" id="1.10.510.10">
    <property type="entry name" value="Transferase(Phosphotransferase) domain 1"/>
    <property type="match status" value="1"/>
</dbReference>
<dbReference type="GO" id="GO:0005524">
    <property type="term" value="F:ATP binding"/>
    <property type="evidence" value="ECO:0007669"/>
    <property type="project" value="UniProtKB-KW"/>
</dbReference>
<reference evidence="6" key="1">
    <citation type="submission" date="2021-06" db="EMBL/GenBank/DDBJ databases">
        <authorList>
            <person name="Kallberg Y."/>
            <person name="Tangrot J."/>
            <person name="Rosling A."/>
        </authorList>
    </citation>
    <scope>NUCLEOTIDE SEQUENCE</scope>
    <source>
        <strain evidence="6">87-6 pot B 2015</strain>
    </source>
</reference>
<dbReference type="InterPro" id="IPR000719">
    <property type="entry name" value="Prot_kinase_dom"/>
</dbReference>
<dbReference type="Proteomes" id="UP000789375">
    <property type="component" value="Unassembled WGS sequence"/>
</dbReference>
<gene>
    <name evidence="6" type="ORF">FMOSSE_LOCUS2620</name>
</gene>
<dbReference type="EMBL" id="CAJVPP010000352">
    <property type="protein sequence ID" value="CAG8473188.1"/>
    <property type="molecule type" value="Genomic_DNA"/>
</dbReference>
<proteinExistence type="predicted"/>
<evidence type="ECO:0000256" key="3">
    <source>
        <dbReference type="ARBA" id="ARBA00022777"/>
    </source>
</evidence>
<dbReference type="Pfam" id="PF07714">
    <property type="entry name" value="PK_Tyr_Ser-Thr"/>
    <property type="match status" value="1"/>
</dbReference>
<keyword evidence="4" id="KW-0067">ATP-binding</keyword>
<dbReference type="Gene3D" id="3.30.200.20">
    <property type="entry name" value="Phosphorylase Kinase, domain 1"/>
    <property type="match status" value="1"/>
</dbReference>
<dbReference type="PROSITE" id="PS50011">
    <property type="entry name" value="PROTEIN_KINASE_DOM"/>
    <property type="match status" value="1"/>
</dbReference>
<evidence type="ECO:0000313" key="6">
    <source>
        <dbReference type="EMBL" id="CAG8473188.1"/>
    </source>
</evidence>
<evidence type="ECO:0000259" key="5">
    <source>
        <dbReference type="PROSITE" id="PS50011"/>
    </source>
</evidence>
<evidence type="ECO:0000256" key="4">
    <source>
        <dbReference type="ARBA" id="ARBA00022840"/>
    </source>
</evidence>
<dbReference type="PANTHER" id="PTHR44329:SF288">
    <property type="entry name" value="MITOGEN-ACTIVATED PROTEIN KINASE KINASE KINASE 20"/>
    <property type="match status" value="1"/>
</dbReference>
<dbReference type="InterPro" id="IPR011009">
    <property type="entry name" value="Kinase-like_dom_sf"/>
</dbReference>
<dbReference type="InterPro" id="IPR051681">
    <property type="entry name" value="Ser/Thr_Kinases-Pseudokinases"/>
</dbReference>
<protein>
    <submittedName>
        <fullName evidence="6">5097_t:CDS:1</fullName>
    </submittedName>
</protein>
<accession>A0A9N8Z4N4</accession>
<dbReference type="SUPFAM" id="SSF56112">
    <property type="entry name" value="Protein kinase-like (PK-like)"/>
    <property type="match status" value="1"/>
</dbReference>